<organism evidence="2 3">
    <name type="scientific">Labilibaculum manganireducens</name>
    <dbReference type="NCBI Taxonomy" id="1940525"/>
    <lineage>
        <taxon>Bacteria</taxon>
        <taxon>Pseudomonadati</taxon>
        <taxon>Bacteroidota</taxon>
        <taxon>Bacteroidia</taxon>
        <taxon>Marinilabiliales</taxon>
        <taxon>Marinifilaceae</taxon>
        <taxon>Labilibaculum</taxon>
    </lineage>
</organism>
<dbReference type="Pfam" id="PF01833">
    <property type="entry name" value="TIG"/>
    <property type="match status" value="1"/>
</dbReference>
<dbReference type="Gene3D" id="2.60.40.10">
    <property type="entry name" value="Immunoglobulins"/>
    <property type="match status" value="1"/>
</dbReference>
<dbReference type="InterPro" id="IPR002909">
    <property type="entry name" value="IPT_dom"/>
</dbReference>
<dbReference type="InterPro" id="IPR014756">
    <property type="entry name" value="Ig_E-set"/>
</dbReference>
<name>A0A2N3I6R0_9BACT</name>
<keyword evidence="3" id="KW-1185">Reference proteome</keyword>
<dbReference type="EMBL" id="MVDE01000018">
    <property type="protein sequence ID" value="PKQ65985.1"/>
    <property type="molecule type" value="Genomic_DNA"/>
</dbReference>
<protein>
    <recommendedName>
        <fullName evidence="1">IPT/TIG domain-containing protein</fullName>
    </recommendedName>
</protein>
<evidence type="ECO:0000313" key="3">
    <source>
        <dbReference type="Proteomes" id="UP000233618"/>
    </source>
</evidence>
<gene>
    <name evidence="2" type="ORF">BZG01_12535</name>
</gene>
<dbReference type="CDD" id="cd00603">
    <property type="entry name" value="IPT_PCSR"/>
    <property type="match status" value="1"/>
</dbReference>
<dbReference type="SMART" id="SM00429">
    <property type="entry name" value="IPT"/>
    <property type="match status" value="1"/>
</dbReference>
<sequence length="570" mass="64482">MALMVCSCQKDEPMVPPVINAIAASDITNTTAVINAEITEAGSEPILKYGFVWTEGYDGVSTLNEGTVEYLNGNPQEGKISFELKNLEQGKHYKYNAFIQTETDTYMNKYGTGFDLASPEITDISPKEGSGGTKVTITGKYFTTDKEAISLELGSDEAEILEASETEITFIAPDGYAGDKDIELYLVVNGATSQSEITFKYLRYFTLNEEYIRSDQSIGVFVSGYLPMNSETNRADINFKINGKLCEVISEWPGDKGYTVTVQTPKDLQPGVADLEVTSGSGYKYYNKNNTLTVLPPDTWLKKNNLPEKQMGDGFGFTKGDFAYVLSNQKLYQYSPTNDSWSLYKEILSLEYNKTDAIGLIDEELLILQGKTLKSFNFIGDYSMARAEFPGELRKGAASFVVNNTFYYGLGYIGDVFQNDLWKYNIDKDEWTRLSACPSRGESTKYYRDCAIVKDEVVFIGKFEYDYITDTYKESKSSYRPEYHSLLIEDKIYSIKTDNYIFDSIKDGYYKYKSRLSISNFSFENNLSIRNTDCPGAYSSHYFYFVIDGKIYIGGDNDNLEFWEFTPADY</sequence>
<dbReference type="SUPFAM" id="SSF81296">
    <property type="entry name" value="E set domains"/>
    <property type="match status" value="1"/>
</dbReference>
<accession>A0A2N3I6R0</accession>
<dbReference type="InterPro" id="IPR013783">
    <property type="entry name" value="Ig-like_fold"/>
</dbReference>
<dbReference type="Proteomes" id="UP000233618">
    <property type="component" value="Unassembled WGS sequence"/>
</dbReference>
<comment type="caution">
    <text evidence="2">The sequence shown here is derived from an EMBL/GenBank/DDBJ whole genome shotgun (WGS) entry which is preliminary data.</text>
</comment>
<proteinExistence type="predicted"/>
<evidence type="ECO:0000313" key="2">
    <source>
        <dbReference type="EMBL" id="PKQ65985.1"/>
    </source>
</evidence>
<feature type="domain" description="IPT/TIG" evidence="1">
    <location>
        <begin position="118"/>
        <end position="202"/>
    </location>
</feature>
<evidence type="ECO:0000259" key="1">
    <source>
        <dbReference type="SMART" id="SM00429"/>
    </source>
</evidence>
<reference evidence="2 3" key="1">
    <citation type="journal article" date="2017" name="Front. Microbiol.">
        <title>Labilibaculum manganireducens gen. nov., sp. nov. and Labilibaculum filiforme sp. nov., Novel Bacteroidetes Isolated from Subsurface Sediments of the Baltic Sea.</title>
        <authorList>
            <person name="Vandieken V."/>
            <person name="Marshall I.P."/>
            <person name="Niemann H."/>
            <person name="Engelen B."/>
            <person name="Cypionka H."/>
        </authorList>
    </citation>
    <scope>NUCLEOTIDE SEQUENCE [LARGE SCALE GENOMIC DNA]</scope>
    <source>
        <strain evidence="2 3">59.10-2M</strain>
    </source>
</reference>
<dbReference type="SUPFAM" id="SSF117281">
    <property type="entry name" value="Kelch motif"/>
    <property type="match status" value="1"/>
</dbReference>
<dbReference type="AlphaFoldDB" id="A0A2N3I6R0"/>
<dbReference type="Gene3D" id="2.120.10.80">
    <property type="entry name" value="Kelch-type beta propeller"/>
    <property type="match status" value="1"/>
</dbReference>
<dbReference type="InterPro" id="IPR015915">
    <property type="entry name" value="Kelch-typ_b-propeller"/>
</dbReference>